<evidence type="ECO:0000313" key="2">
    <source>
        <dbReference type="Proteomes" id="UP000001338"/>
    </source>
</evidence>
<organism evidence="1 2">
    <name type="scientific">Leptospira weilii str. 2006001853</name>
    <dbReference type="NCBI Taxonomy" id="1001589"/>
    <lineage>
        <taxon>Bacteria</taxon>
        <taxon>Pseudomonadati</taxon>
        <taxon>Spirochaetota</taxon>
        <taxon>Spirochaetia</taxon>
        <taxon>Leptospirales</taxon>
        <taxon>Leptospiraceae</taxon>
        <taxon>Leptospira</taxon>
    </lineage>
</organism>
<dbReference type="EMBL" id="AFLV02000065">
    <property type="protein sequence ID" value="EKR62833.1"/>
    <property type="molecule type" value="Genomic_DNA"/>
</dbReference>
<comment type="caution">
    <text evidence="1">The sequence shown here is derived from an EMBL/GenBank/DDBJ whole genome shotgun (WGS) entry which is preliminary data.</text>
</comment>
<proteinExistence type="predicted"/>
<protein>
    <submittedName>
        <fullName evidence="1">Uncharacterized protein</fullName>
    </submittedName>
</protein>
<dbReference type="RefSeq" id="WP_004500387.1">
    <property type="nucleotide sequence ID" value="NZ_AFLV02000065.1"/>
</dbReference>
<gene>
    <name evidence="1" type="ORF">LEP1GSC036_2416</name>
</gene>
<dbReference type="GeneID" id="61112630"/>
<dbReference type="AlphaFoldDB" id="A0A828YZE6"/>
<name>A0A828YZE6_9LEPT</name>
<evidence type="ECO:0000313" key="1">
    <source>
        <dbReference type="EMBL" id="EKR62833.1"/>
    </source>
</evidence>
<reference evidence="1 2" key="1">
    <citation type="submission" date="2012-10" db="EMBL/GenBank/DDBJ databases">
        <authorList>
            <person name="Harkins D.M."/>
            <person name="Durkin A.S."/>
            <person name="Brinkac L.M."/>
            <person name="Haft D.H."/>
            <person name="Selengut J.D."/>
            <person name="Sanka R."/>
            <person name="DePew J."/>
            <person name="Purushe J."/>
            <person name="Whelen A.C."/>
            <person name="Vinetz J.M."/>
            <person name="Sutton G.G."/>
            <person name="Nierman W.C."/>
            <person name="Fouts D.E."/>
        </authorList>
    </citation>
    <scope>NUCLEOTIDE SEQUENCE [LARGE SCALE GENOMIC DNA]</scope>
    <source>
        <strain evidence="1 2">2006001853</strain>
    </source>
</reference>
<dbReference type="Proteomes" id="UP000001338">
    <property type="component" value="Unassembled WGS sequence"/>
</dbReference>
<accession>A0A828YZE6</accession>
<sequence>MSKEYIYSFKSKFGEIFYELYDFDLKTAVARVPSGGRLLTNAELDFLLRDDPSQEIYKFVGFKARTNLLIAFEEHNKPFEETLNARQFLSSIPQPILTKCIVPKEFVGKKNMGLVFEMPDSSLDWKTGELRGKVVHAFPVPFETGEYYECDKKFILPTTGEKESDQNPNARQIFFSNSAFIGSVEYGFGGHTFQFSGLGSITGAAWLMPI</sequence>